<evidence type="ECO:0000313" key="2">
    <source>
        <dbReference type="Proteomes" id="UP001634747"/>
    </source>
</evidence>
<dbReference type="Pfam" id="PF01244">
    <property type="entry name" value="Peptidase_M19"/>
    <property type="match status" value="1"/>
</dbReference>
<evidence type="ECO:0000313" key="1">
    <source>
        <dbReference type="EMBL" id="MFN2975271.1"/>
    </source>
</evidence>
<dbReference type="InterPro" id="IPR006311">
    <property type="entry name" value="TAT_signal"/>
</dbReference>
<dbReference type="PROSITE" id="PS51318">
    <property type="entry name" value="TAT"/>
    <property type="match status" value="1"/>
</dbReference>
<dbReference type="SUPFAM" id="SSF51556">
    <property type="entry name" value="Metallo-dependent hydrolases"/>
    <property type="match status" value="1"/>
</dbReference>
<dbReference type="Proteomes" id="UP001634747">
    <property type="component" value="Unassembled WGS sequence"/>
</dbReference>
<organism evidence="1 2">
    <name type="scientific">Terriglobus aquaticus</name>
    <dbReference type="NCBI Taxonomy" id="940139"/>
    <lineage>
        <taxon>Bacteria</taxon>
        <taxon>Pseudomonadati</taxon>
        <taxon>Acidobacteriota</taxon>
        <taxon>Terriglobia</taxon>
        <taxon>Terriglobales</taxon>
        <taxon>Acidobacteriaceae</taxon>
        <taxon>Terriglobus</taxon>
    </lineage>
</organism>
<comment type="caution">
    <text evidence="1">The sequence shown here is derived from an EMBL/GenBank/DDBJ whole genome shotgun (WGS) entry which is preliminary data.</text>
</comment>
<reference evidence="1 2" key="1">
    <citation type="submission" date="2024-12" db="EMBL/GenBank/DDBJ databases">
        <authorList>
            <person name="Lee Y."/>
        </authorList>
    </citation>
    <scope>NUCLEOTIDE SEQUENCE [LARGE SCALE GENOMIC DNA]</scope>
    <source>
        <strain evidence="1 2">03SUJ4</strain>
    </source>
</reference>
<name>A0ABW9KHL4_9BACT</name>
<dbReference type="EMBL" id="JBJYXY010000001">
    <property type="protein sequence ID" value="MFN2975271.1"/>
    <property type="molecule type" value="Genomic_DNA"/>
</dbReference>
<dbReference type="PANTHER" id="PTHR10443">
    <property type="entry name" value="MICROSOMAL DIPEPTIDASE"/>
    <property type="match status" value="1"/>
</dbReference>
<gene>
    <name evidence="1" type="ORF">ACK2TP_05805</name>
</gene>
<proteinExistence type="predicted"/>
<keyword evidence="2" id="KW-1185">Reference proteome</keyword>
<accession>A0ABW9KHL4</accession>
<sequence>MMRSVAASRREFLKGAAFAVAATALPASSLGAVSARAAALHRDAYVFDAHVHALDREFYHGGNITDRVEVGQWDLPRAREGGVDAFFLSVFVPEEYYPGRYETKQALRRMDHALRQIHDANAQLGLALNGADLTRLEREGKVAAVLDIEGSYDLDGDPGVLRSMHALGLRSAQVSAHNWNQHYADACCSTAQGGGLTSRGRDVVREMNRLGMVINVSHAADTTIAQVIDASERPVVATHHGLREVNDIPRNMPDDLLKKLVDRGGVIGFQIGSEFAYPREYAWLTAHRKKTFWDTTSIPERTRGKSIYEIDELVAPTFPMLGAEVPDEVAMHMDDWVDVVDRAIRLVGEDAVALGSDFDGGPTLARGMRDVRDLPMVTDAMLRRGYSEARIRKFLGGNLRRVFGQATA</sequence>
<dbReference type="RefSeq" id="WP_263413199.1">
    <property type="nucleotide sequence ID" value="NZ_BAABBH010000001.1"/>
</dbReference>
<dbReference type="InterPro" id="IPR008257">
    <property type="entry name" value="Pept_M19"/>
</dbReference>
<dbReference type="PANTHER" id="PTHR10443:SF12">
    <property type="entry name" value="DIPEPTIDASE"/>
    <property type="match status" value="1"/>
</dbReference>
<protein>
    <submittedName>
        <fullName evidence="1">Dipeptidase</fullName>
    </submittedName>
</protein>
<dbReference type="Gene3D" id="3.20.20.140">
    <property type="entry name" value="Metal-dependent hydrolases"/>
    <property type="match status" value="1"/>
</dbReference>
<dbReference type="InterPro" id="IPR032466">
    <property type="entry name" value="Metal_Hydrolase"/>
</dbReference>
<dbReference type="PROSITE" id="PS51365">
    <property type="entry name" value="RENAL_DIPEPTIDASE_2"/>
    <property type="match status" value="1"/>
</dbReference>